<proteinExistence type="predicted"/>
<dbReference type="Proteomes" id="UP000332933">
    <property type="component" value="Unassembled WGS sequence"/>
</dbReference>
<evidence type="ECO:0000256" key="1">
    <source>
        <dbReference type="SAM" id="MobiDB-lite"/>
    </source>
</evidence>
<reference evidence="2" key="2">
    <citation type="submission" date="2019-06" db="EMBL/GenBank/DDBJ databases">
        <title>Genomics analysis of Aphanomyces spp. identifies a new class of oomycete effector associated with host adaptation.</title>
        <authorList>
            <person name="Gaulin E."/>
        </authorList>
    </citation>
    <scope>NUCLEOTIDE SEQUENCE</scope>
    <source>
        <strain evidence="2">CBS 578.67</strain>
    </source>
</reference>
<sequence>MSQANTPVRGILRTSDSKASRRTSSPAVLSPAKDDAHTPLSSKRRRESTGAGSAAAKPSLATSDLYSPRRVTFSPYVPTLQRKSSKPSLPAPKKLATGDVLAVDDPAVAKETIWRMRRMRMRYAFARRESLTTRVQKRLVSMWMRFWSTAPSEASVRIPDAASTLPDLWAIDQAYIARQNRLMDDLLHDIRRGSGGSIATSVEHEARVSLRYTGSFDAFLDGLRPRQAADDQEMVALALELPGLRRDTHRRQ</sequence>
<reference evidence="3 4" key="1">
    <citation type="submission" date="2019-03" db="EMBL/GenBank/DDBJ databases">
        <authorList>
            <person name="Gaulin E."/>
            <person name="Dumas B."/>
        </authorList>
    </citation>
    <scope>NUCLEOTIDE SEQUENCE [LARGE SCALE GENOMIC DNA]</scope>
    <source>
        <strain evidence="3">CBS 568.67</strain>
    </source>
</reference>
<dbReference type="EMBL" id="VJMH01005530">
    <property type="protein sequence ID" value="KAF0694931.1"/>
    <property type="molecule type" value="Genomic_DNA"/>
</dbReference>
<evidence type="ECO:0000313" key="4">
    <source>
        <dbReference type="Proteomes" id="UP000332933"/>
    </source>
</evidence>
<feature type="region of interest" description="Disordered" evidence="1">
    <location>
        <begin position="1"/>
        <end position="61"/>
    </location>
</feature>
<name>A0A485L1R2_9STRA</name>
<evidence type="ECO:0000313" key="3">
    <source>
        <dbReference type="EMBL" id="VFT91035.1"/>
    </source>
</evidence>
<keyword evidence="4" id="KW-1185">Reference proteome</keyword>
<protein>
    <submittedName>
        <fullName evidence="3">Aste57867_14210 protein</fullName>
    </submittedName>
</protein>
<dbReference type="AlphaFoldDB" id="A0A485L1R2"/>
<dbReference type="EMBL" id="CAADRA010005551">
    <property type="protein sequence ID" value="VFT91035.1"/>
    <property type="molecule type" value="Genomic_DNA"/>
</dbReference>
<dbReference type="OrthoDB" id="69732at2759"/>
<organism evidence="3 4">
    <name type="scientific">Aphanomyces stellatus</name>
    <dbReference type="NCBI Taxonomy" id="120398"/>
    <lineage>
        <taxon>Eukaryota</taxon>
        <taxon>Sar</taxon>
        <taxon>Stramenopiles</taxon>
        <taxon>Oomycota</taxon>
        <taxon>Saprolegniomycetes</taxon>
        <taxon>Saprolegniales</taxon>
        <taxon>Verrucalvaceae</taxon>
        <taxon>Aphanomyces</taxon>
    </lineage>
</organism>
<accession>A0A485L1R2</accession>
<evidence type="ECO:0000313" key="2">
    <source>
        <dbReference type="EMBL" id="KAF0694931.1"/>
    </source>
</evidence>
<gene>
    <name evidence="3" type="primary">Aste57867_14210</name>
    <name evidence="2" type="ORF">As57867_014159</name>
    <name evidence="3" type="ORF">ASTE57867_14210</name>
</gene>